<dbReference type="Proteomes" id="UP001374579">
    <property type="component" value="Unassembled WGS sequence"/>
</dbReference>
<feature type="compositionally biased region" description="Basic and acidic residues" evidence="7">
    <location>
        <begin position="797"/>
        <end position="810"/>
    </location>
</feature>
<dbReference type="Gene3D" id="3.90.640.10">
    <property type="entry name" value="Actin, Chain A, domain 4"/>
    <property type="match status" value="1"/>
</dbReference>
<dbReference type="FunFam" id="3.30.30.30:FF:000002">
    <property type="entry name" value="Heat shock 70 kDa protein 4"/>
    <property type="match status" value="1"/>
</dbReference>
<dbReference type="SUPFAM" id="SSF100934">
    <property type="entry name" value="Heat shock protein 70kD (HSP70), C-terminal subdomain"/>
    <property type="match status" value="2"/>
</dbReference>
<dbReference type="AlphaFoldDB" id="A0AAN9B3S7"/>
<dbReference type="FunFam" id="3.90.640.10:FF:000004">
    <property type="entry name" value="Heat shock 70 kDa protein 4"/>
    <property type="match status" value="1"/>
</dbReference>
<dbReference type="FunFam" id="3.30.420.40:FF:000171">
    <property type="entry name" value="Heat shock 70 kDa protein 4"/>
    <property type="match status" value="1"/>
</dbReference>
<dbReference type="InterPro" id="IPR029048">
    <property type="entry name" value="HSP70_C_sf"/>
</dbReference>
<evidence type="ECO:0000256" key="2">
    <source>
        <dbReference type="ARBA" id="ARBA00007381"/>
    </source>
</evidence>
<keyword evidence="4" id="KW-0597">Phosphoprotein</keyword>
<dbReference type="Gene3D" id="3.30.30.30">
    <property type="match status" value="1"/>
</dbReference>
<dbReference type="GO" id="GO:0005634">
    <property type="term" value="C:nucleus"/>
    <property type="evidence" value="ECO:0007669"/>
    <property type="project" value="TreeGrafter"/>
</dbReference>
<keyword evidence="6" id="KW-0067">ATP-binding</keyword>
<dbReference type="Gene3D" id="1.20.1270.10">
    <property type="match status" value="1"/>
</dbReference>
<dbReference type="FunFam" id="3.30.420.40:FF:000495">
    <property type="entry name" value="Heat shock protein 4b"/>
    <property type="match status" value="1"/>
</dbReference>
<accession>A0AAN9B3S7</accession>
<dbReference type="InterPro" id="IPR043129">
    <property type="entry name" value="ATPase_NBD"/>
</dbReference>
<keyword evidence="3" id="KW-0963">Cytoplasm</keyword>
<dbReference type="GO" id="GO:0005524">
    <property type="term" value="F:ATP binding"/>
    <property type="evidence" value="ECO:0007669"/>
    <property type="project" value="UniProtKB-KW"/>
</dbReference>
<evidence type="ECO:0000313" key="8">
    <source>
        <dbReference type="EMBL" id="KAK7096985.1"/>
    </source>
</evidence>
<dbReference type="GO" id="GO:0005829">
    <property type="term" value="C:cytosol"/>
    <property type="evidence" value="ECO:0007669"/>
    <property type="project" value="TreeGrafter"/>
</dbReference>
<evidence type="ECO:0000313" key="9">
    <source>
        <dbReference type="Proteomes" id="UP001374579"/>
    </source>
</evidence>
<protein>
    <submittedName>
        <fullName evidence="8">Uncharacterized protein</fullName>
    </submittedName>
</protein>
<evidence type="ECO:0000256" key="6">
    <source>
        <dbReference type="ARBA" id="ARBA00022840"/>
    </source>
</evidence>
<keyword evidence="5" id="KW-0547">Nucleotide-binding</keyword>
<dbReference type="SUPFAM" id="SSF53067">
    <property type="entry name" value="Actin-like ATPase domain"/>
    <property type="match status" value="2"/>
</dbReference>
<feature type="compositionally biased region" description="Basic and acidic residues" evidence="7">
    <location>
        <begin position="567"/>
        <end position="576"/>
    </location>
</feature>
<dbReference type="FunFam" id="1.20.1270.10:FF:000002">
    <property type="entry name" value="Heat shock 70 kDa protein 4"/>
    <property type="match status" value="1"/>
</dbReference>
<dbReference type="EMBL" id="JBAMIC010000013">
    <property type="protein sequence ID" value="KAK7096985.1"/>
    <property type="molecule type" value="Genomic_DNA"/>
</dbReference>
<sequence length="840" mass="94047">MAVVGFDVGTYSSYIGVARAGGIETIANEYSDRSTPSYVSLNERSRSVGASSKQQAVTNYRNTVLGFKRALGRPFKDPFIQREKDRFFRPNVLQEDKDGKVLFSLSYMGEQQTFTASQLQTMLLSKLKQTAETALKTKVVDAVVSVPVYFTDAERRVLLDACTGAGLNCLRLINDTTAAALGYGITKQDLPAETEKPRIVVFVDLGYSGLQVAACAFNKGKLKVLATSSDPEVGGRDFDEVLAKHFSAEFRTKYKVDAENPKQLKPYIRLLQECEKLKKLMSANTQNIPLNIECFINDKDVTGVMNREQFEKLSEHLLQRIDATLSNILVNAKLKPGDIHSVEILGGASRIPAFKHIVTQVFSREPSTTLNSDEAVARGCALQCAILSPTFRVRDFSITDCQLYPITLTWMPQNQMDEDSRIEVVPQFHAIPASKMLTFYRKEPFTLTAVYSHPANLPFPNPEIGEYRVNNVVPQPNGESSKVKVKVRVTGNGTFKVAGATMYEKMEGEEEKEESMDVDGEDEKKDATSPVSNGSDEAPMQTEQGGDAPSESSSGDQDAAATQNSTDQDKQEADKKGGKKKNKVKTVELTVENLTPTLSMEGLMLLTEREGEMIMQDRLEKERADAKNSVEEYVYDMRDKLGNEYEDYMLEENRSSFRQKLEDTENWLYEEGEDQNKQVYIDKLTELKKIGQPVQDRFREAQNWPEARDQFGASLMHIRKFLDQYNAGEEKYAHLDKTDVDKVQKCLDDKMAWWGPKMEAQSRITRHEDPVLNVSQVMSEKKALELTCIPIMNKPKPKVEPPKEEKKADEASTNNSGSGDPNQAGDDGTQDAKTGQMDVD</sequence>
<evidence type="ECO:0000256" key="3">
    <source>
        <dbReference type="ARBA" id="ARBA00022490"/>
    </source>
</evidence>
<dbReference type="FunFam" id="3.30.420.40:FF:000767">
    <property type="entry name" value="Heat shock protein 70 (HSP70)-4, putative"/>
    <property type="match status" value="1"/>
</dbReference>
<feature type="region of interest" description="Disordered" evidence="7">
    <location>
        <begin position="791"/>
        <end position="840"/>
    </location>
</feature>
<evidence type="ECO:0000256" key="7">
    <source>
        <dbReference type="SAM" id="MobiDB-lite"/>
    </source>
</evidence>
<dbReference type="InterPro" id="IPR029047">
    <property type="entry name" value="HSP70_peptide-bd_sf"/>
</dbReference>
<dbReference type="PRINTS" id="PR00301">
    <property type="entry name" value="HEATSHOCK70"/>
</dbReference>
<dbReference type="PANTHER" id="PTHR45639:SF4">
    <property type="entry name" value="HSC70CB, ISOFORM G"/>
    <property type="match status" value="1"/>
</dbReference>
<feature type="compositionally biased region" description="Acidic residues" evidence="7">
    <location>
        <begin position="507"/>
        <end position="521"/>
    </location>
</feature>
<dbReference type="Gene3D" id="3.30.420.40">
    <property type="match status" value="2"/>
</dbReference>
<reference evidence="8 9" key="1">
    <citation type="submission" date="2024-02" db="EMBL/GenBank/DDBJ databases">
        <title>Chromosome-scale genome assembly of the rough periwinkle Littorina saxatilis.</title>
        <authorList>
            <person name="De Jode A."/>
            <person name="Faria R."/>
            <person name="Formenti G."/>
            <person name="Sims Y."/>
            <person name="Smith T.P."/>
            <person name="Tracey A."/>
            <person name="Wood J.M.D."/>
            <person name="Zagrodzka Z.B."/>
            <person name="Johannesson K."/>
            <person name="Butlin R.K."/>
            <person name="Leder E.H."/>
        </authorList>
    </citation>
    <scope>NUCLEOTIDE SEQUENCE [LARGE SCALE GENOMIC DNA]</scope>
    <source>
        <strain evidence="8">Snail1</strain>
        <tissue evidence="8">Muscle</tissue>
    </source>
</reference>
<dbReference type="GO" id="GO:0140662">
    <property type="term" value="F:ATP-dependent protein folding chaperone"/>
    <property type="evidence" value="ECO:0007669"/>
    <property type="project" value="InterPro"/>
</dbReference>
<dbReference type="PANTHER" id="PTHR45639">
    <property type="entry name" value="HSC70CB, ISOFORM G-RELATED"/>
    <property type="match status" value="1"/>
</dbReference>
<dbReference type="SUPFAM" id="SSF100920">
    <property type="entry name" value="Heat shock protein 70kD (HSP70), peptide-binding domain"/>
    <property type="match status" value="1"/>
</dbReference>
<gene>
    <name evidence="8" type="ORF">V1264_004027</name>
</gene>
<organism evidence="8 9">
    <name type="scientific">Littorina saxatilis</name>
    <dbReference type="NCBI Taxonomy" id="31220"/>
    <lineage>
        <taxon>Eukaryota</taxon>
        <taxon>Metazoa</taxon>
        <taxon>Spiralia</taxon>
        <taxon>Lophotrochozoa</taxon>
        <taxon>Mollusca</taxon>
        <taxon>Gastropoda</taxon>
        <taxon>Caenogastropoda</taxon>
        <taxon>Littorinimorpha</taxon>
        <taxon>Littorinoidea</taxon>
        <taxon>Littorinidae</taxon>
        <taxon>Littorina</taxon>
    </lineage>
</organism>
<keyword evidence="9" id="KW-1185">Reference proteome</keyword>
<feature type="region of interest" description="Disordered" evidence="7">
    <location>
        <begin position="500"/>
        <end position="582"/>
    </location>
</feature>
<name>A0AAN9B3S7_9CAEN</name>
<evidence type="ECO:0000256" key="1">
    <source>
        <dbReference type="ARBA" id="ARBA00004496"/>
    </source>
</evidence>
<dbReference type="Pfam" id="PF00012">
    <property type="entry name" value="HSP70"/>
    <property type="match status" value="1"/>
</dbReference>
<dbReference type="InterPro" id="IPR013126">
    <property type="entry name" value="Hsp_70_fam"/>
</dbReference>
<dbReference type="Gene3D" id="2.60.34.10">
    <property type="entry name" value="Substrate Binding Domain Of DNAk, Chain A, domain 1"/>
    <property type="match status" value="1"/>
</dbReference>
<comment type="subcellular location">
    <subcellularLocation>
        <location evidence="1">Cytoplasm</location>
    </subcellularLocation>
</comment>
<comment type="caution">
    <text evidence="8">The sequence shown here is derived from an EMBL/GenBank/DDBJ whole genome shotgun (WGS) entry which is preliminary data.</text>
</comment>
<evidence type="ECO:0000256" key="5">
    <source>
        <dbReference type="ARBA" id="ARBA00022741"/>
    </source>
</evidence>
<feature type="compositionally biased region" description="Polar residues" evidence="7">
    <location>
        <begin position="811"/>
        <end position="821"/>
    </location>
</feature>
<comment type="similarity">
    <text evidence="2">Belongs to the heat shock protein 70 family.</text>
</comment>
<proteinExistence type="inferred from homology"/>
<evidence type="ECO:0000256" key="4">
    <source>
        <dbReference type="ARBA" id="ARBA00022553"/>
    </source>
</evidence>
<feature type="compositionally biased region" description="Polar residues" evidence="7">
    <location>
        <begin position="550"/>
        <end position="566"/>
    </location>
</feature>